<dbReference type="EMBL" id="FPIZ01000023">
    <property type="protein sequence ID" value="SFW83940.1"/>
    <property type="molecule type" value="Genomic_DNA"/>
</dbReference>
<name>A0A1K1SIG6_9BACT</name>
<gene>
    <name evidence="1" type="ORF">SAMN05661012_05483</name>
</gene>
<organism evidence="1 2">
    <name type="scientific">Chitinophaga sancti</name>
    <dbReference type="NCBI Taxonomy" id="1004"/>
    <lineage>
        <taxon>Bacteria</taxon>
        <taxon>Pseudomonadati</taxon>
        <taxon>Bacteroidota</taxon>
        <taxon>Chitinophagia</taxon>
        <taxon>Chitinophagales</taxon>
        <taxon>Chitinophagaceae</taxon>
        <taxon>Chitinophaga</taxon>
    </lineage>
</organism>
<evidence type="ECO:0000313" key="1">
    <source>
        <dbReference type="EMBL" id="SFW83940.1"/>
    </source>
</evidence>
<dbReference type="AlphaFoldDB" id="A0A1K1SIG6"/>
<reference evidence="1 2" key="1">
    <citation type="submission" date="2016-11" db="EMBL/GenBank/DDBJ databases">
        <authorList>
            <person name="Jaros S."/>
            <person name="Januszkiewicz K."/>
            <person name="Wedrychowicz H."/>
        </authorList>
    </citation>
    <scope>NUCLEOTIDE SEQUENCE [LARGE SCALE GENOMIC DNA]</scope>
    <source>
        <strain evidence="1 2">DSM 784</strain>
    </source>
</reference>
<sequence length="140" mass="16323">MYYITYLFCARMKKLIRIFLSLCILILAGYSHLKATTPRDHVSTSSARLLMLIEQEDDVLNIRNHPHSFERLNLKFTETDNEDDTDEMSGFKKHLTIGNNFTTVFSPSAPHYQHPYFLPNSYPAHSTDQCLYIRHGVLRI</sequence>
<dbReference type="Proteomes" id="UP000183788">
    <property type="component" value="Unassembled WGS sequence"/>
</dbReference>
<proteinExistence type="predicted"/>
<evidence type="ECO:0000313" key="2">
    <source>
        <dbReference type="Proteomes" id="UP000183788"/>
    </source>
</evidence>
<dbReference type="STRING" id="1004.SAMN05661012_05483"/>
<protein>
    <submittedName>
        <fullName evidence="1">Uncharacterized protein</fullName>
    </submittedName>
</protein>
<accession>A0A1K1SIG6</accession>